<evidence type="ECO:0000313" key="3">
    <source>
        <dbReference type="Proteomes" id="UP000324222"/>
    </source>
</evidence>
<dbReference type="EMBL" id="VSRR010007201">
    <property type="protein sequence ID" value="MPC46417.1"/>
    <property type="molecule type" value="Genomic_DNA"/>
</dbReference>
<evidence type="ECO:0000256" key="1">
    <source>
        <dbReference type="SAM" id="MobiDB-lite"/>
    </source>
</evidence>
<gene>
    <name evidence="2" type="ORF">E2C01_040138</name>
</gene>
<reference evidence="2 3" key="1">
    <citation type="submission" date="2019-05" db="EMBL/GenBank/DDBJ databases">
        <title>Another draft genome of Portunus trituberculatus and its Hox gene families provides insights of decapod evolution.</title>
        <authorList>
            <person name="Jeong J.-H."/>
            <person name="Song I."/>
            <person name="Kim S."/>
            <person name="Choi T."/>
            <person name="Kim D."/>
            <person name="Ryu S."/>
            <person name="Kim W."/>
        </authorList>
    </citation>
    <scope>NUCLEOTIDE SEQUENCE [LARGE SCALE GENOMIC DNA]</scope>
    <source>
        <tissue evidence="2">Muscle</tissue>
    </source>
</reference>
<feature type="region of interest" description="Disordered" evidence="1">
    <location>
        <begin position="40"/>
        <end position="60"/>
    </location>
</feature>
<sequence length="123" mass="13671">MSRGLSHSLTAPQPFSPTDWQIVTGPDRQEIKRQGLEVSSTHPILSHPIPSRLVQSRPGPPPGLPISPILSISPRLQPFALSIASDTWHHQALLFLLRYAQRAERKEDAATFLDFPMVPRPPS</sequence>
<comment type="caution">
    <text evidence="2">The sequence shown here is derived from an EMBL/GenBank/DDBJ whole genome shotgun (WGS) entry which is preliminary data.</text>
</comment>
<proteinExistence type="predicted"/>
<accession>A0A5B7FM60</accession>
<dbReference type="AlphaFoldDB" id="A0A5B7FM60"/>
<dbReference type="Proteomes" id="UP000324222">
    <property type="component" value="Unassembled WGS sequence"/>
</dbReference>
<keyword evidence="3" id="KW-1185">Reference proteome</keyword>
<feature type="region of interest" description="Disordered" evidence="1">
    <location>
        <begin position="1"/>
        <end position="23"/>
    </location>
</feature>
<organism evidence="2 3">
    <name type="scientific">Portunus trituberculatus</name>
    <name type="common">Swimming crab</name>
    <name type="synonym">Neptunus trituberculatus</name>
    <dbReference type="NCBI Taxonomy" id="210409"/>
    <lineage>
        <taxon>Eukaryota</taxon>
        <taxon>Metazoa</taxon>
        <taxon>Ecdysozoa</taxon>
        <taxon>Arthropoda</taxon>
        <taxon>Crustacea</taxon>
        <taxon>Multicrustacea</taxon>
        <taxon>Malacostraca</taxon>
        <taxon>Eumalacostraca</taxon>
        <taxon>Eucarida</taxon>
        <taxon>Decapoda</taxon>
        <taxon>Pleocyemata</taxon>
        <taxon>Brachyura</taxon>
        <taxon>Eubrachyura</taxon>
        <taxon>Portunoidea</taxon>
        <taxon>Portunidae</taxon>
        <taxon>Portuninae</taxon>
        <taxon>Portunus</taxon>
    </lineage>
</organism>
<feature type="compositionally biased region" description="Polar residues" evidence="1">
    <location>
        <begin position="1"/>
        <end position="21"/>
    </location>
</feature>
<evidence type="ECO:0000313" key="2">
    <source>
        <dbReference type="EMBL" id="MPC46417.1"/>
    </source>
</evidence>
<protein>
    <submittedName>
        <fullName evidence="2">Uncharacterized protein</fullName>
    </submittedName>
</protein>
<name>A0A5B7FM60_PORTR</name>